<dbReference type="GO" id="GO:0016787">
    <property type="term" value="F:hydrolase activity"/>
    <property type="evidence" value="ECO:0007669"/>
    <property type="project" value="UniProtKB-KW"/>
</dbReference>
<organism evidence="3 4">
    <name type="scientific">Suillus placidus</name>
    <dbReference type="NCBI Taxonomy" id="48579"/>
    <lineage>
        <taxon>Eukaryota</taxon>
        <taxon>Fungi</taxon>
        <taxon>Dikarya</taxon>
        <taxon>Basidiomycota</taxon>
        <taxon>Agaricomycotina</taxon>
        <taxon>Agaricomycetes</taxon>
        <taxon>Agaricomycetidae</taxon>
        <taxon>Boletales</taxon>
        <taxon>Suillineae</taxon>
        <taxon>Suillaceae</taxon>
        <taxon>Suillus</taxon>
    </lineage>
</organism>
<dbReference type="CDD" id="cd00882">
    <property type="entry name" value="Ras_like_GTPase"/>
    <property type="match status" value="1"/>
</dbReference>
<protein>
    <submittedName>
        <fullName evidence="3">P-loop containing nucleoside triphosphate hydrolase protein</fullName>
    </submittedName>
</protein>
<dbReference type="InterPro" id="IPR025662">
    <property type="entry name" value="Sigma_54_int_dom_ATP-bd_1"/>
</dbReference>
<accession>A0A9P6ZUF6</accession>
<evidence type="ECO:0000256" key="1">
    <source>
        <dbReference type="SAM" id="MobiDB-lite"/>
    </source>
</evidence>
<keyword evidence="4" id="KW-1185">Reference proteome</keyword>
<gene>
    <name evidence="3" type="ORF">EV702DRAFT_1105135</name>
</gene>
<dbReference type="Pfam" id="PF01926">
    <property type="entry name" value="MMR_HSR1"/>
    <property type="match status" value="1"/>
</dbReference>
<dbReference type="Proteomes" id="UP000714275">
    <property type="component" value="Unassembled WGS sequence"/>
</dbReference>
<sequence length="253" mass="28073">MKNIDKFGTTGAGQNPGSTKMQQQQQGRPRNVVVYGESGAGKSSLINLIAGRHVAHTSPDANTCTFTNTPYDITIDGQQFRLWDMAGLDGNSDSRLPAALTDSNLSAFLHGLAQEDGVHLLIYCMRGTRAMKDLRINYKIFSSALRDTGREVPIIAVVTCLEFYLPEMTKWWNDNQSQLAQYGMKFSDHACVTTLPDLPDIRQRRAQSREGVLRLILQYCVHAPPLSTDTTMDQQSFPTGFMQKLGRLVGGTR</sequence>
<dbReference type="SUPFAM" id="SSF52540">
    <property type="entry name" value="P-loop containing nucleoside triphosphate hydrolases"/>
    <property type="match status" value="1"/>
</dbReference>
<name>A0A9P6ZUF6_9AGAM</name>
<dbReference type="InterPro" id="IPR027417">
    <property type="entry name" value="P-loop_NTPase"/>
</dbReference>
<feature type="compositionally biased region" description="Polar residues" evidence="1">
    <location>
        <begin position="12"/>
        <end position="28"/>
    </location>
</feature>
<reference evidence="3" key="1">
    <citation type="journal article" date="2020" name="New Phytol.">
        <title>Comparative genomics reveals dynamic genome evolution in host specialist ectomycorrhizal fungi.</title>
        <authorList>
            <person name="Lofgren L.A."/>
            <person name="Nguyen N.H."/>
            <person name="Vilgalys R."/>
            <person name="Ruytinx J."/>
            <person name="Liao H.L."/>
            <person name="Branco S."/>
            <person name="Kuo A."/>
            <person name="LaButti K."/>
            <person name="Lipzen A."/>
            <person name="Andreopoulos W."/>
            <person name="Pangilinan J."/>
            <person name="Riley R."/>
            <person name="Hundley H."/>
            <person name="Na H."/>
            <person name="Barry K."/>
            <person name="Grigoriev I.V."/>
            <person name="Stajich J.E."/>
            <person name="Kennedy P.G."/>
        </authorList>
    </citation>
    <scope>NUCLEOTIDE SEQUENCE</scope>
    <source>
        <strain evidence="3">DOB743</strain>
    </source>
</reference>
<dbReference type="Gene3D" id="3.40.50.300">
    <property type="entry name" value="P-loop containing nucleotide triphosphate hydrolases"/>
    <property type="match status" value="1"/>
</dbReference>
<dbReference type="InterPro" id="IPR006073">
    <property type="entry name" value="GTP-bd"/>
</dbReference>
<evidence type="ECO:0000313" key="4">
    <source>
        <dbReference type="Proteomes" id="UP000714275"/>
    </source>
</evidence>
<keyword evidence="3" id="KW-0378">Hydrolase</keyword>
<evidence type="ECO:0000313" key="3">
    <source>
        <dbReference type="EMBL" id="KAG1777034.1"/>
    </source>
</evidence>
<dbReference type="PROSITE" id="PS00675">
    <property type="entry name" value="SIGMA54_INTERACT_1"/>
    <property type="match status" value="1"/>
</dbReference>
<dbReference type="EMBL" id="JABBWD010000023">
    <property type="protein sequence ID" value="KAG1777034.1"/>
    <property type="molecule type" value="Genomic_DNA"/>
</dbReference>
<dbReference type="OrthoDB" id="8954335at2759"/>
<proteinExistence type="predicted"/>
<feature type="region of interest" description="Disordered" evidence="1">
    <location>
        <begin position="1"/>
        <end position="30"/>
    </location>
</feature>
<comment type="caution">
    <text evidence="3">The sequence shown here is derived from an EMBL/GenBank/DDBJ whole genome shotgun (WGS) entry which is preliminary data.</text>
</comment>
<dbReference type="AlphaFoldDB" id="A0A9P6ZUF6"/>
<evidence type="ECO:0000259" key="2">
    <source>
        <dbReference type="Pfam" id="PF01926"/>
    </source>
</evidence>
<feature type="domain" description="G" evidence="2">
    <location>
        <begin position="32"/>
        <end position="126"/>
    </location>
</feature>
<dbReference type="GO" id="GO:0005525">
    <property type="term" value="F:GTP binding"/>
    <property type="evidence" value="ECO:0007669"/>
    <property type="project" value="InterPro"/>
</dbReference>